<dbReference type="RefSeq" id="WP_066064680.1">
    <property type="nucleotide sequence ID" value="NZ_CP013015.1"/>
</dbReference>
<evidence type="ECO:0000313" key="1">
    <source>
        <dbReference type="EMBL" id="AMM41739.1"/>
    </source>
</evidence>
<protein>
    <submittedName>
        <fullName evidence="1">Uncharacterized protein</fullName>
    </submittedName>
</protein>
<dbReference type="AlphaFoldDB" id="A0A7U4TI84"/>
<keyword evidence="2" id="KW-1185">Reference proteome</keyword>
<evidence type="ECO:0000313" key="2">
    <source>
        <dbReference type="Proteomes" id="UP000070560"/>
    </source>
</evidence>
<accession>A0A7U4TI84</accession>
<gene>
    <name evidence="1" type="ORF">HS1_001947</name>
</gene>
<dbReference type="Proteomes" id="UP000070560">
    <property type="component" value="Chromosome"/>
</dbReference>
<organism evidence="1 2">
    <name type="scientific">Desulfofervidus auxilii</name>
    <dbReference type="NCBI Taxonomy" id="1621989"/>
    <lineage>
        <taxon>Bacteria</taxon>
        <taxon>Pseudomonadati</taxon>
        <taxon>Thermodesulfobacteriota</taxon>
        <taxon>Candidatus Desulfofervidia</taxon>
        <taxon>Candidatus Desulfofervidales</taxon>
        <taxon>Candidatus Desulfofervidaceae</taxon>
        <taxon>Candidatus Desulfofervidus</taxon>
    </lineage>
</organism>
<reference evidence="1 2" key="1">
    <citation type="submission" date="2015-10" db="EMBL/GenBank/DDBJ databases">
        <title>Candidatus Desulfofervidus auxilii, a hydrogenotrophic sulfate-reducing bacterium involved in the thermophilic anaerobic oxidation of methane.</title>
        <authorList>
            <person name="Krukenberg V."/>
            <person name="Richter M."/>
            <person name="Wegener G."/>
        </authorList>
    </citation>
    <scope>NUCLEOTIDE SEQUENCE [LARGE SCALE GENOMIC DNA]</scope>
    <source>
        <strain evidence="1 2">HS1</strain>
    </source>
</reference>
<dbReference type="OrthoDB" id="5494762at2"/>
<dbReference type="KEGG" id="daw:HS1_001947"/>
<proteinExistence type="predicted"/>
<name>A0A7U4TI84_DESA2</name>
<sequence length="372" mass="43731">MHEPAIEYNVASPYGNLPVNKEDLHLPLEGDKARTPYKRYFGAIKAFISKDHYKFILKVLKEQLSHSITLEEIEKIIIKAQKHGAFYHPASIEILINNKAINLGVNVATEKDKIQWLEKEFFLLKNFEKNFKDFSYLPKVFGADYVDNMFITLIEWFDDYHEFHLSLDEKKQSKIILWDFKNGYRYLTKVQTFALYREIAKILTLYYDIKTFRQIYPWHHAAGDFVAQIKDNKIAVKLTTVRGYEPIIGFVKTDNINPIFALIQFFLMLSLKMRLDKFDGMGKIGWLEDFCVKATIEGFFEALKMKEKEMFQICEVSCDEFLELLKSFTKKEVESLFAPLLDWYQQEKDFPVIMDNIKGHISSLCSLIHSNE</sequence>
<dbReference type="EMBL" id="CP013015">
    <property type="protein sequence ID" value="AMM41739.1"/>
    <property type="molecule type" value="Genomic_DNA"/>
</dbReference>